<accession>A0A3M7SCY9</accession>
<organism evidence="1 2">
    <name type="scientific">Brachionus plicatilis</name>
    <name type="common">Marine rotifer</name>
    <name type="synonym">Brachionus muelleri</name>
    <dbReference type="NCBI Taxonomy" id="10195"/>
    <lineage>
        <taxon>Eukaryota</taxon>
        <taxon>Metazoa</taxon>
        <taxon>Spiralia</taxon>
        <taxon>Gnathifera</taxon>
        <taxon>Rotifera</taxon>
        <taxon>Eurotatoria</taxon>
        <taxon>Monogononta</taxon>
        <taxon>Pseudotrocha</taxon>
        <taxon>Ploima</taxon>
        <taxon>Brachionidae</taxon>
        <taxon>Brachionus</taxon>
    </lineage>
</organism>
<dbReference type="AlphaFoldDB" id="A0A3M7SCY9"/>
<evidence type="ECO:0000313" key="2">
    <source>
        <dbReference type="Proteomes" id="UP000276133"/>
    </source>
</evidence>
<protein>
    <submittedName>
        <fullName evidence="1">Uncharacterized protein</fullName>
    </submittedName>
</protein>
<gene>
    <name evidence="1" type="ORF">BpHYR1_045186</name>
</gene>
<proteinExistence type="predicted"/>
<keyword evidence="2" id="KW-1185">Reference proteome</keyword>
<sequence>MKGMGAQSGQVTILGLELIDSVLDGFVFAHLKVGHVLLDYLVERRLSFCRVTNFYKTNRTVYGSCSCLSLGSELIHSKKKAIEIDTPNF</sequence>
<name>A0A3M7SCY9_BRAPC</name>
<comment type="caution">
    <text evidence="1">The sequence shown here is derived from an EMBL/GenBank/DDBJ whole genome shotgun (WGS) entry which is preliminary data.</text>
</comment>
<reference evidence="1 2" key="1">
    <citation type="journal article" date="2018" name="Sci. Rep.">
        <title>Genomic signatures of local adaptation to the degree of environmental predictability in rotifers.</title>
        <authorList>
            <person name="Franch-Gras L."/>
            <person name="Hahn C."/>
            <person name="Garcia-Roger E.M."/>
            <person name="Carmona M.J."/>
            <person name="Serra M."/>
            <person name="Gomez A."/>
        </authorList>
    </citation>
    <scope>NUCLEOTIDE SEQUENCE [LARGE SCALE GENOMIC DNA]</scope>
    <source>
        <strain evidence="1">HYR1</strain>
    </source>
</reference>
<dbReference type="EMBL" id="REGN01001647">
    <property type="protein sequence ID" value="RNA33390.1"/>
    <property type="molecule type" value="Genomic_DNA"/>
</dbReference>
<evidence type="ECO:0000313" key="1">
    <source>
        <dbReference type="EMBL" id="RNA33390.1"/>
    </source>
</evidence>
<dbReference type="Proteomes" id="UP000276133">
    <property type="component" value="Unassembled WGS sequence"/>
</dbReference>